<feature type="compositionally biased region" description="Basic and acidic residues" evidence="1">
    <location>
        <begin position="36"/>
        <end position="48"/>
    </location>
</feature>
<dbReference type="Proteomes" id="UP000011750">
    <property type="component" value="Unassembled WGS sequence"/>
</dbReference>
<proteinExistence type="predicted"/>
<feature type="region of interest" description="Disordered" evidence="1">
    <location>
        <begin position="28"/>
        <end position="66"/>
    </location>
</feature>
<feature type="region of interest" description="Disordered" evidence="1">
    <location>
        <begin position="210"/>
        <end position="267"/>
    </location>
</feature>
<accession>M4FHT3</accession>
<dbReference type="AlphaFoldDB" id="M4FHT3"/>
<reference evidence="3" key="1">
    <citation type="journal article" date="2011" name="Nat. Genet.">
        <title>The genome of the mesopolyploid crop species Brassica rapa.</title>
        <authorList>
            <consortium name="Brassica rapa Genome Sequencing Project Consortium"/>
            <person name="Wang X."/>
            <person name="Wang H."/>
            <person name="Wang J."/>
            <person name="Sun R."/>
            <person name="Wu J."/>
            <person name="Liu S."/>
            <person name="Bai Y."/>
            <person name="Mun J.H."/>
            <person name="Bancroft I."/>
            <person name="Cheng F."/>
            <person name="Huang S."/>
            <person name="Li X."/>
            <person name="Hua W."/>
            <person name="Wang J."/>
            <person name="Wang X."/>
            <person name="Freeling M."/>
            <person name="Pires J.C."/>
            <person name="Paterson A.H."/>
            <person name="Chalhoub B."/>
            <person name="Wang B."/>
            <person name="Hayward A."/>
            <person name="Sharpe A.G."/>
            <person name="Park B.S."/>
            <person name="Weisshaar B."/>
            <person name="Liu B."/>
            <person name="Li B."/>
            <person name="Liu B."/>
            <person name="Tong C."/>
            <person name="Song C."/>
            <person name="Duran C."/>
            <person name="Peng C."/>
            <person name="Geng C."/>
            <person name="Koh C."/>
            <person name="Lin C."/>
            <person name="Edwards D."/>
            <person name="Mu D."/>
            <person name="Shen D."/>
            <person name="Soumpourou E."/>
            <person name="Li F."/>
            <person name="Fraser F."/>
            <person name="Conant G."/>
            <person name="Lassalle G."/>
            <person name="King G.J."/>
            <person name="Bonnema G."/>
            <person name="Tang H."/>
            <person name="Wang H."/>
            <person name="Belcram H."/>
            <person name="Zhou H."/>
            <person name="Hirakawa H."/>
            <person name="Abe H."/>
            <person name="Guo H."/>
            <person name="Wang H."/>
            <person name="Jin H."/>
            <person name="Parkin I.A."/>
            <person name="Batley J."/>
            <person name="Kim J.S."/>
            <person name="Just J."/>
            <person name="Li J."/>
            <person name="Xu J."/>
            <person name="Deng J."/>
            <person name="Kim J.A."/>
            <person name="Li J."/>
            <person name="Yu J."/>
            <person name="Meng J."/>
            <person name="Wang J."/>
            <person name="Min J."/>
            <person name="Poulain J."/>
            <person name="Wang J."/>
            <person name="Hatakeyama K."/>
            <person name="Wu K."/>
            <person name="Wang L."/>
            <person name="Fang L."/>
            <person name="Trick M."/>
            <person name="Links M.G."/>
            <person name="Zhao M."/>
            <person name="Jin M."/>
            <person name="Ramchiary N."/>
            <person name="Drou N."/>
            <person name="Berkman P.J."/>
            <person name="Cai Q."/>
            <person name="Huang Q."/>
            <person name="Li R."/>
            <person name="Tabata S."/>
            <person name="Cheng S."/>
            <person name="Zhang S."/>
            <person name="Zhang S."/>
            <person name="Huang S."/>
            <person name="Sato S."/>
            <person name="Sun S."/>
            <person name="Kwon S.J."/>
            <person name="Choi S.R."/>
            <person name="Lee T.H."/>
            <person name="Fan W."/>
            <person name="Zhao X."/>
            <person name="Tan X."/>
            <person name="Xu X."/>
            <person name="Wang Y."/>
            <person name="Qiu Y."/>
            <person name="Yin Y."/>
            <person name="Li Y."/>
            <person name="Du Y."/>
            <person name="Liao Y."/>
            <person name="Lim Y."/>
            <person name="Narusaka Y."/>
            <person name="Wang Y."/>
            <person name="Wang Z."/>
            <person name="Li Z."/>
            <person name="Wang Z."/>
            <person name="Xiong Z."/>
            <person name="Zhang Z."/>
        </authorList>
    </citation>
    <scope>NUCLEOTIDE SEQUENCE [LARGE SCALE GENOMIC DNA]</scope>
    <source>
        <strain evidence="3">cv. Chiifu-401-42</strain>
    </source>
</reference>
<reference evidence="2" key="3">
    <citation type="submission" date="2023-03" db="UniProtKB">
        <authorList>
            <consortium name="EnsemblPlants"/>
        </authorList>
    </citation>
    <scope>IDENTIFICATION</scope>
    <source>
        <strain evidence="2">cv. Chiifu-401-42</strain>
    </source>
</reference>
<organism evidence="2 3">
    <name type="scientific">Brassica campestris</name>
    <name type="common">Field mustard</name>
    <dbReference type="NCBI Taxonomy" id="3711"/>
    <lineage>
        <taxon>Eukaryota</taxon>
        <taxon>Viridiplantae</taxon>
        <taxon>Streptophyta</taxon>
        <taxon>Embryophyta</taxon>
        <taxon>Tracheophyta</taxon>
        <taxon>Spermatophyta</taxon>
        <taxon>Magnoliopsida</taxon>
        <taxon>eudicotyledons</taxon>
        <taxon>Gunneridae</taxon>
        <taxon>Pentapetalae</taxon>
        <taxon>rosids</taxon>
        <taxon>malvids</taxon>
        <taxon>Brassicales</taxon>
        <taxon>Brassicaceae</taxon>
        <taxon>Brassiceae</taxon>
        <taxon>Brassica</taxon>
    </lineage>
</organism>
<reference evidence="3" key="2">
    <citation type="journal article" date="2018" name="Hortic Res">
        <title>Improved Brassica rapa reference genome by single-molecule sequencing and chromosome conformation capture technologies.</title>
        <authorList>
            <person name="Zhang L."/>
            <person name="Cai X."/>
            <person name="Wu J."/>
            <person name="Liu M."/>
            <person name="Grob S."/>
            <person name="Cheng F."/>
            <person name="Liang J."/>
            <person name="Cai C."/>
            <person name="Liu Z."/>
            <person name="Liu B."/>
            <person name="Wang F."/>
            <person name="Li S."/>
            <person name="Liu F."/>
            <person name="Li X."/>
            <person name="Cheng L."/>
            <person name="Yang W."/>
            <person name="Li M.H."/>
            <person name="Grossniklaus U."/>
            <person name="Zheng H."/>
            <person name="Wang X."/>
        </authorList>
    </citation>
    <scope>NUCLEOTIDE SEQUENCE [LARGE SCALE GENOMIC DNA]</scope>
    <source>
        <strain evidence="3">cv. Chiifu-401-42</strain>
    </source>
</reference>
<evidence type="ECO:0000313" key="3">
    <source>
        <dbReference type="Proteomes" id="UP000011750"/>
    </source>
</evidence>
<name>M4FHT3_BRACM</name>
<sequence>MYPTWDNDAVDVSVKNLVELCVLNLNGSGPKSAGQPKEESRAPKKARTEAGTSEDPIEPPLESSAARNGIMRENIELMFKEMTKVVTAGIGQCVKEIKFLRDRMEAMKKIVGINKKDTLEMKIGTAGIGQGVKEIKLLGDRMEAMEKIVGINKKNTDHNELQLTVSELDSIPTHIQDGGLFCSNSETTTSARLTEDFTKCAVFRSEVRPMPTLETPNSGTGANLPTMAPGGDALTREKAKDTQTYDVEDSESEPKPDKESADGAVRAESPKIAHLHQMFSERLDAMQSMVERLLGICVDLCCGDSCVVVRICLNDVWSATLL</sequence>
<protein>
    <submittedName>
        <fullName evidence="2">Uncharacterized protein</fullName>
    </submittedName>
</protein>
<feature type="compositionally biased region" description="Polar residues" evidence="1">
    <location>
        <begin position="214"/>
        <end position="223"/>
    </location>
</feature>
<feature type="compositionally biased region" description="Basic and acidic residues" evidence="1">
    <location>
        <begin position="252"/>
        <end position="261"/>
    </location>
</feature>
<evidence type="ECO:0000256" key="1">
    <source>
        <dbReference type="SAM" id="MobiDB-lite"/>
    </source>
</evidence>
<feature type="compositionally biased region" description="Basic and acidic residues" evidence="1">
    <location>
        <begin position="234"/>
        <end position="243"/>
    </location>
</feature>
<dbReference type="Gramene" id="Bra040661.1">
    <property type="protein sequence ID" value="Bra040661.1-P"/>
    <property type="gene ID" value="Bra040661"/>
</dbReference>
<dbReference type="HOGENOM" id="CLU_864225_0_0_1"/>
<dbReference type="EnsemblPlants" id="Bra040661.1">
    <property type="protein sequence ID" value="Bra040661.1-P"/>
    <property type="gene ID" value="Bra040661"/>
</dbReference>
<dbReference type="InParanoid" id="M4FHT3"/>
<evidence type="ECO:0000313" key="2">
    <source>
        <dbReference type="EnsemblPlants" id="Bra040661.1-P"/>
    </source>
</evidence>
<keyword evidence="3" id="KW-1185">Reference proteome</keyword>